<sequence>MARVKEISCSKLEILEEVGYFLASSFIAALDFRLRRVSIEDSWLSPARSCIESILSSSSQPIWFDNVASNRTKISQIFAVVVIIKITKRSSIYCQLFSHLHLSTEINSRQKSV</sequence>
<comment type="caution">
    <text evidence="1">The sequence shown here is derived from an EMBL/GenBank/DDBJ whole genome shotgun (WGS) entry which is preliminary data.</text>
</comment>
<name>A0A0L0BLK2_LUCCU</name>
<reference evidence="1 2" key="1">
    <citation type="journal article" date="2015" name="Nat. Commun.">
        <title>Lucilia cuprina genome unlocks parasitic fly biology to underpin future interventions.</title>
        <authorList>
            <person name="Anstead C.A."/>
            <person name="Korhonen P.K."/>
            <person name="Young N.D."/>
            <person name="Hall R.S."/>
            <person name="Jex A.R."/>
            <person name="Murali S.C."/>
            <person name="Hughes D.S."/>
            <person name="Lee S.F."/>
            <person name="Perry T."/>
            <person name="Stroehlein A.J."/>
            <person name="Ansell B.R."/>
            <person name="Breugelmans B."/>
            <person name="Hofmann A."/>
            <person name="Qu J."/>
            <person name="Dugan S."/>
            <person name="Lee S.L."/>
            <person name="Chao H."/>
            <person name="Dinh H."/>
            <person name="Han Y."/>
            <person name="Doddapaneni H.V."/>
            <person name="Worley K.C."/>
            <person name="Muzny D.M."/>
            <person name="Ioannidis P."/>
            <person name="Waterhouse R.M."/>
            <person name="Zdobnov E.M."/>
            <person name="James P.J."/>
            <person name="Bagnall N.H."/>
            <person name="Kotze A.C."/>
            <person name="Gibbs R.A."/>
            <person name="Richards S."/>
            <person name="Batterham P."/>
            <person name="Gasser R.B."/>
        </authorList>
    </citation>
    <scope>NUCLEOTIDE SEQUENCE [LARGE SCALE GENOMIC DNA]</scope>
    <source>
        <strain evidence="1 2">LS</strain>
        <tissue evidence="1">Full body</tissue>
    </source>
</reference>
<dbReference type="Proteomes" id="UP000037069">
    <property type="component" value="Unassembled WGS sequence"/>
</dbReference>
<accession>A0A0L0BLK2</accession>
<protein>
    <submittedName>
        <fullName evidence="1">Uncharacterized protein</fullName>
    </submittedName>
</protein>
<organism evidence="1 2">
    <name type="scientific">Lucilia cuprina</name>
    <name type="common">Green bottle fly</name>
    <name type="synonym">Australian sheep blowfly</name>
    <dbReference type="NCBI Taxonomy" id="7375"/>
    <lineage>
        <taxon>Eukaryota</taxon>
        <taxon>Metazoa</taxon>
        <taxon>Ecdysozoa</taxon>
        <taxon>Arthropoda</taxon>
        <taxon>Hexapoda</taxon>
        <taxon>Insecta</taxon>
        <taxon>Pterygota</taxon>
        <taxon>Neoptera</taxon>
        <taxon>Endopterygota</taxon>
        <taxon>Diptera</taxon>
        <taxon>Brachycera</taxon>
        <taxon>Muscomorpha</taxon>
        <taxon>Oestroidea</taxon>
        <taxon>Calliphoridae</taxon>
        <taxon>Luciliinae</taxon>
        <taxon>Lucilia</taxon>
    </lineage>
</organism>
<proteinExistence type="predicted"/>
<gene>
    <name evidence="1" type="ORF">FF38_00282</name>
</gene>
<dbReference type="AlphaFoldDB" id="A0A0L0BLK2"/>
<keyword evidence="2" id="KW-1185">Reference proteome</keyword>
<dbReference type="EMBL" id="JRES01001695">
    <property type="protein sequence ID" value="KNC20902.1"/>
    <property type="molecule type" value="Genomic_DNA"/>
</dbReference>
<evidence type="ECO:0000313" key="2">
    <source>
        <dbReference type="Proteomes" id="UP000037069"/>
    </source>
</evidence>
<evidence type="ECO:0000313" key="1">
    <source>
        <dbReference type="EMBL" id="KNC20902.1"/>
    </source>
</evidence>